<sequence>MVMLVRNLQYNKEGPRQAGPRGCSGDCGVWRHFRMSPSCNPVGVVDVAGDASLIGGKPPADGQEQVGLGRHSLGGAHCALVTSQVERPQKVMGLGCSLGKGYGGQSIWHDTQSHAHSWRTSK</sequence>
<accession>A0A7S4FXF7</accession>
<proteinExistence type="predicted"/>
<organism evidence="1">
    <name type="scientific">Eutreptiella gymnastica</name>
    <dbReference type="NCBI Taxonomy" id="73025"/>
    <lineage>
        <taxon>Eukaryota</taxon>
        <taxon>Discoba</taxon>
        <taxon>Euglenozoa</taxon>
        <taxon>Euglenida</taxon>
        <taxon>Spirocuta</taxon>
        <taxon>Euglenophyceae</taxon>
        <taxon>Eutreptiales</taxon>
        <taxon>Eutreptiaceae</taxon>
        <taxon>Eutreptiella</taxon>
    </lineage>
</organism>
<gene>
    <name evidence="1" type="ORF">EGYM00163_LOCUS29474</name>
</gene>
<protein>
    <submittedName>
        <fullName evidence="1">Uncharacterized protein</fullName>
    </submittedName>
</protein>
<reference evidence="1" key="1">
    <citation type="submission" date="2021-01" db="EMBL/GenBank/DDBJ databases">
        <authorList>
            <person name="Corre E."/>
            <person name="Pelletier E."/>
            <person name="Niang G."/>
            <person name="Scheremetjew M."/>
            <person name="Finn R."/>
            <person name="Kale V."/>
            <person name="Holt S."/>
            <person name="Cochrane G."/>
            <person name="Meng A."/>
            <person name="Brown T."/>
            <person name="Cohen L."/>
        </authorList>
    </citation>
    <scope>NUCLEOTIDE SEQUENCE</scope>
    <source>
        <strain evidence="1">CCMP1594</strain>
    </source>
</reference>
<evidence type="ECO:0000313" key="1">
    <source>
        <dbReference type="EMBL" id="CAE0818306.1"/>
    </source>
</evidence>
<dbReference type="AlphaFoldDB" id="A0A7S4FXF7"/>
<name>A0A7S4FXF7_9EUGL</name>
<dbReference type="EMBL" id="HBJA01084624">
    <property type="protein sequence ID" value="CAE0818306.1"/>
    <property type="molecule type" value="Transcribed_RNA"/>
</dbReference>